<protein>
    <submittedName>
        <fullName evidence="2">Uncharacterized protein</fullName>
    </submittedName>
</protein>
<gene>
    <name evidence="2" type="ORF">UFOVP38_52</name>
</gene>
<evidence type="ECO:0000313" key="2">
    <source>
        <dbReference type="EMBL" id="CAB4240679.1"/>
    </source>
</evidence>
<proteinExistence type="predicted"/>
<name>A0A6J5T7E0_9CAUD</name>
<dbReference type="EMBL" id="LR797812">
    <property type="protein sequence ID" value="CAB4240679.1"/>
    <property type="molecule type" value="Genomic_DNA"/>
</dbReference>
<evidence type="ECO:0000256" key="1">
    <source>
        <dbReference type="SAM" id="MobiDB-lite"/>
    </source>
</evidence>
<reference evidence="2" key="1">
    <citation type="submission" date="2020-05" db="EMBL/GenBank/DDBJ databases">
        <authorList>
            <person name="Chiriac C."/>
            <person name="Salcher M."/>
            <person name="Ghai R."/>
            <person name="Kavagutti S V."/>
        </authorList>
    </citation>
    <scope>NUCLEOTIDE SEQUENCE</scope>
</reference>
<organism evidence="2">
    <name type="scientific">uncultured Caudovirales phage</name>
    <dbReference type="NCBI Taxonomy" id="2100421"/>
    <lineage>
        <taxon>Viruses</taxon>
        <taxon>Duplodnaviria</taxon>
        <taxon>Heunggongvirae</taxon>
        <taxon>Uroviricota</taxon>
        <taxon>Caudoviricetes</taxon>
        <taxon>Peduoviridae</taxon>
        <taxon>Maltschvirus</taxon>
        <taxon>Maltschvirus maltsch</taxon>
    </lineage>
</organism>
<sequence length="69" mass="7987">MEQEVKRGRGRPRKEASVTKTDVAKNIKPKQDDTLLFEINLKFLETYGFQLTEAQAKAFLLHVVRVIEL</sequence>
<feature type="region of interest" description="Disordered" evidence="1">
    <location>
        <begin position="1"/>
        <end position="23"/>
    </location>
</feature>
<accession>A0A6J5T7E0</accession>